<dbReference type="PANTHER" id="PTHR12358">
    <property type="entry name" value="SPHINGOSINE KINASE"/>
    <property type="match status" value="1"/>
</dbReference>
<dbReference type="InterPro" id="IPR016064">
    <property type="entry name" value="NAD/diacylglycerol_kinase_sf"/>
</dbReference>
<reference evidence="10 11" key="1">
    <citation type="submission" date="2020-08" db="EMBL/GenBank/DDBJ databases">
        <title>Genome public.</title>
        <authorList>
            <person name="Liu C."/>
            <person name="Sun Q."/>
        </authorList>
    </citation>
    <scope>NUCLEOTIDE SEQUENCE [LARGE SCALE GENOMIC DNA]</scope>
    <source>
        <strain evidence="10 11">3_YM_SP_D4_24.mj</strain>
    </source>
</reference>
<dbReference type="PROSITE" id="PS50146">
    <property type="entry name" value="DAGK"/>
    <property type="match status" value="1"/>
</dbReference>
<protein>
    <submittedName>
        <fullName evidence="10">Diacylglycerol kinase family lipid kinase</fullName>
    </submittedName>
</protein>
<keyword evidence="7" id="KW-0443">Lipid metabolism</keyword>
<comment type="similarity">
    <text evidence="2">Belongs to the diacylglycerol/lipid kinase family.</text>
</comment>
<keyword evidence="8" id="KW-1208">Phospholipid metabolism</keyword>
<name>A0ABR7P9X6_9FIRM</name>
<evidence type="ECO:0000313" key="10">
    <source>
        <dbReference type="EMBL" id="MBC8628197.1"/>
    </source>
</evidence>
<evidence type="ECO:0000256" key="4">
    <source>
        <dbReference type="ARBA" id="ARBA00022741"/>
    </source>
</evidence>
<dbReference type="Gene3D" id="3.40.50.10330">
    <property type="entry name" value="Probable inorganic polyphosphate/atp-NAD kinase, domain 1"/>
    <property type="match status" value="1"/>
</dbReference>
<dbReference type="SMART" id="SM00046">
    <property type="entry name" value="DAGKc"/>
    <property type="match status" value="1"/>
</dbReference>
<dbReference type="NCBIfam" id="TIGR00147">
    <property type="entry name" value="YegS/Rv2252/BmrU family lipid kinase"/>
    <property type="match status" value="1"/>
</dbReference>
<dbReference type="InterPro" id="IPR005218">
    <property type="entry name" value="Diacylglycerol/lipid_kinase"/>
</dbReference>
<dbReference type="Proteomes" id="UP000661649">
    <property type="component" value="Unassembled WGS sequence"/>
</dbReference>
<dbReference type="InterPro" id="IPR001206">
    <property type="entry name" value="Diacylglycerol_kinase_cat_dom"/>
</dbReference>
<evidence type="ECO:0000256" key="6">
    <source>
        <dbReference type="ARBA" id="ARBA00022840"/>
    </source>
</evidence>
<keyword evidence="11" id="KW-1185">Reference proteome</keyword>
<dbReference type="PANTHER" id="PTHR12358:SF54">
    <property type="entry name" value="SPHINGOSINE KINASE RELATED PROTEIN"/>
    <property type="match status" value="1"/>
</dbReference>
<dbReference type="GO" id="GO:0016301">
    <property type="term" value="F:kinase activity"/>
    <property type="evidence" value="ECO:0007669"/>
    <property type="project" value="UniProtKB-KW"/>
</dbReference>
<evidence type="ECO:0000256" key="7">
    <source>
        <dbReference type="ARBA" id="ARBA00023209"/>
    </source>
</evidence>
<evidence type="ECO:0000256" key="2">
    <source>
        <dbReference type="ARBA" id="ARBA00005983"/>
    </source>
</evidence>
<keyword evidence="6" id="KW-0067">ATP-binding</keyword>
<proteinExistence type="inferred from homology"/>
<evidence type="ECO:0000259" key="9">
    <source>
        <dbReference type="PROSITE" id="PS50146"/>
    </source>
</evidence>
<accession>A0ABR7P9X6</accession>
<gene>
    <name evidence="10" type="ORF">H8712_06145</name>
</gene>
<keyword evidence="7" id="KW-0444">Lipid biosynthesis</keyword>
<dbReference type="Gene3D" id="2.60.200.40">
    <property type="match status" value="1"/>
</dbReference>
<dbReference type="Pfam" id="PF00781">
    <property type="entry name" value="DAGK_cat"/>
    <property type="match status" value="1"/>
</dbReference>
<keyword evidence="5 10" id="KW-0418">Kinase</keyword>
<evidence type="ECO:0000256" key="1">
    <source>
        <dbReference type="ARBA" id="ARBA00001946"/>
    </source>
</evidence>
<feature type="domain" description="DAGKc" evidence="9">
    <location>
        <begin position="1"/>
        <end position="134"/>
    </location>
</feature>
<dbReference type="RefSeq" id="WP_022304803.1">
    <property type="nucleotide sequence ID" value="NZ_JACRTP010000002.1"/>
</dbReference>
<evidence type="ECO:0000256" key="5">
    <source>
        <dbReference type="ARBA" id="ARBA00022777"/>
    </source>
</evidence>
<dbReference type="InterPro" id="IPR050187">
    <property type="entry name" value="Lipid_Phosphate_FormReg"/>
</dbReference>
<evidence type="ECO:0000256" key="3">
    <source>
        <dbReference type="ARBA" id="ARBA00022679"/>
    </source>
</evidence>
<dbReference type="InterPro" id="IPR017438">
    <property type="entry name" value="ATP-NAD_kinase_N"/>
</dbReference>
<dbReference type="EMBL" id="JACRTP010000002">
    <property type="protein sequence ID" value="MBC8628197.1"/>
    <property type="molecule type" value="Genomic_DNA"/>
</dbReference>
<dbReference type="Pfam" id="PF19279">
    <property type="entry name" value="YegS_C"/>
    <property type="match status" value="1"/>
</dbReference>
<keyword evidence="4" id="KW-0547">Nucleotide-binding</keyword>
<sequence>MFYYFIINPSSSSGKHKTLWREIKEQLEKEEINYKIAATKKTGDAKRLAREASLQVSETNPCTIVAIGGDGTVNEVVNGLILSPFLSFGYIPTGSGNDLARGLGLSKEPLEALAFILHPKEKKAVRIGKIVTKDNEEEEGEKRRFIISSGAGFDAAVCHHSIQSKIKNMLNFLHFGKLTYLFTALKLLMKYPYTKAELVLDNQNRKEYQRGILFSVFMNTRYEGGGFLFCPEAEPCDDFLDICLVEKLPKLMILCVLPTAFFGKHVIFKKMVHIERCKKAVLTMEEAVPIHTDGENAGVKKVVEVSLEEQPLNFIIR</sequence>
<keyword evidence="3" id="KW-0808">Transferase</keyword>
<dbReference type="InterPro" id="IPR045540">
    <property type="entry name" value="YegS/DAGK_C"/>
</dbReference>
<comment type="caution">
    <text evidence="10">The sequence shown here is derived from an EMBL/GenBank/DDBJ whole genome shotgun (WGS) entry which is preliminary data.</text>
</comment>
<comment type="cofactor">
    <cofactor evidence="1">
        <name>Mg(2+)</name>
        <dbReference type="ChEBI" id="CHEBI:18420"/>
    </cofactor>
</comment>
<evidence type="ECO:0000313" key="11">
    <source>
        <dbReference type="Proteomes" id="UP000661649"/>
    </source>
</evidence>
<organism evidence="10 11">
    <name type="scientific">Blautia stercoris</name>
    <dbReference type="NCBI Taxonomy" id="871664"/>
    <lineage>
        <taxon>Bacteria</taxon>
        <taxon>Bacillati</taxon>
        <taxon>Bacillota</taxon>
        <taxon>Clostridia</taxon>
        <taxon>Lachnospirales</taxon>
        <taxon>Lachnospiraceae</taxon>
        <taxon>Blautia</taxon>
    </lineage>
</organism>
<keyword evidence="7" id="KW-0594">Phospholipid biosynthesis</keyword>
<dbReference type="SUPFAM" id="SSF111331">
    <property type="entry name" value="NAD kinase/diacylglycerol kinase-like"/>
    <property type="match status" value="1"/>
</dbReference>
<evidence type="ECO:0000256" key="8">
    <source>
        <dbReference type="ARBA" id="ARBA00023264"/>
    </source>
</evidence>